<dbReference type="Proteomes" id="UP000087171">
    <property type="component" value="Unplaced"/>
</dbReference>
<organism evidence="2 3">
    <name type="scientific">Cicer arietinum</name>
    <name type="common">Chickpea</name>
    <name type="synonym">Garbanzo</name>
    <dbReference type="NCBI Taxonomy" id="3827"/>
    <lineage>
        <taxon>Eukaryota</taxon>
        <taxon>Viridiplantae</taxon>
        <taxon>Streptophyta</taxon>
        <taxon>Embryophyta</taxon>
        <taxon>Tracheophyta</taxon>
        <taxon>Spermatophyta</taxon>
        <taxon>Magnoliopsida</taxon>
        <taxon>eudicotyledons</taxon>
        <taxon>Gunneridae</taxon>
        <taxon>Pentapetalae</taxon>
        <taxon>rosids</taxon>
        <taxon>fabids</taxon>
        <taxon>Fabales</taxon>
        <taxon>Fabaceae</taxon>
        <taxon>Papilionoideae</taxon>
        <taxon>50 kb inversion clade</taxon>
        <taxon>NPAAA clade</taxon>
        <taxon>Hologalegina</taxon>
        <taxon>IRL clade</taxon>
        <taxon>Cicereae</taxon>
        <taxon>Cicer</taxon>
    </lineage>
</organism>
<evidence type="ECO:0000313" key="3">
    <source>
        <dbReference type="RefSeq" id="XP_027187286.1"/>
    </source>
</evidence>
<dbReference type="RefSeq" id="XP_027187288.1">
    <property type="nucleotide sequence ID" value="XM_027331487.1"/>
</dbReference>
<keyword evidence="1" id="KW-1133">Transmembrane helix</keyword>
<proteinExistence type="predicted"/>
<keyword evidence="1" id="KW-0812">Transmembrane</keyword>
<evidence type="ECO:0000256" key="1">
    <source>
        <dbReference type="SAM" id="Phobius"/>
    </source>
</evidence>
<dbReference type="RefSeq" id="XP_027187286.1">
    <property type="nucleotide sequence ID" value="XM_027331485.1"/>
</dbReference>
<feature type="transmembrane region" description="Helical" evidence="1">
    <location>
        <begin position="117"/>
        <end position="137"/>
    </location>
</feature>
<dbReference type="RefSeq" id="XP_027187287.1">
    <property type="nucleotide sequence ID" value="XM_027331486.1"/>
</dbReference>
<name>A0A3Q7XTR1_CICAR</name>
<keyword evidence="1" id="KW-0472">Membrane</keyword>
<evidence type="ECO:0000313" key="4">
    <source>
        <dbReference type="RefSeq" id="XP_027187287.1"/>
    </source>
</evidence>
<accession>A0A3Q7XTR1</accession>
<gene>
    <name evidence="3 4 5" type="primary">LOC113785168</name>
</gene>
<evidence type="ECO:0000313" key="5">
    <source>
        <dbReference type="RefSeq" id="XP_027187288.1"/>
    </source>
</evidence>
<evidence type="ECO:0000313" key="2">
    <source>
        <dbReference type="Proteomes" id="UP000087171"/>
    </source>
</evidence>
<dbReference type="AlphaFoldDB" id="A0A3Q7XTR1"/>
<protein>
    <submittedName>
        <fullName evidence="3 4">Uncharacterized protein LOC113785168</fullName>
    </submittedName>
</protein>
<keyword evidence="2" id="KW-1185">Reference proteome</keyword>
<reference evidence="3 4" key="1">
    <citation type="submission" date="2025-04" db="UniProtKB">
        <authorList>
            <consortium name="RefSeq"/>
        </authorList>
    </citation>
    <scope>IDENTIFICATION</scope>
    <source>
        <tissue evidence="3 4">Etiolated seedlings</tissue>
    </source>
</reference>
<sequence length="138" mass="15489">MTEGQKSAIKWHETAILHKLAIAVVKNYATAIHHGHYLATLNPGVMKMNIDDVDTHIDGSSTCGGILCNLNDKFISGFYAKLHLVAIYFLKFELFSNGVSLVHNKGISNVIFEIDSLTLLFMINKVYIQFTILFILFK</sequence>